<evidence type="ECO:0000313" key="1">
    <source>
        <dbReference type="EMBL" id="MBB6464606.1"/>
    </source>
</evidence>
<name>A0A8E1WBQ3_9HYPH</name>
<gene>
    <name evidence="1" type="ORF">HNQ96_000453</name>
</gene>
<organism evidence="1 2">
    <name type="scientific">Aminobacter carboxidus</name>
    <dbReference type="NCBI Taxonomy" id="376165"/>
    <lineage>
        <taxon>Bacteria</taxon>
        <taxon>Pseudomonadati</taxon>
        <taxon>Pseudomonadota</taxon>
        <taxon>Alphaproteobacteria</taxon>
        <taxon>Hyphomicrobiales</taxon>
        <taxon>Phyllobacteriaceae</taxon>
        <taxon>Aminobacter</taxon>
    </lineage>
</organism>
<sequence length="120" mass="13656">MNDLTDPDLWNKIASYDFDDPQAEAPFSVRLARENGWAPVRAKAAIDQYRRFIYLVCISDGMLSPSPDVDRVWYLHLTYTKDYWNRFCDETLGQAVGRARARALRWPSGPGKVEVAGMAA</sequence>
<dbReference type="AlphaFoldDB" id="A0A8E1WBQ3"/>
<accession>A0A8E1WBQ3</accession>
<dbReference type="Proteomes" id="UP000532373">
    <property type="component" value="Unassembled WGS sequence"/>
</dbReference>
<protein>
    <submittedName>
        <fullName evidence="1">Uncharacterized protein</fullName>
    </submittedName>
</protein>
<reference evidence="1 2" key="1">
    <citation type="submission" date="2020-08" db="EMBL/GenBank/DDBJ databases">
        <title>Genomic Encyclopedia of Type Strains, Phase IV (KMG-IV): sequencing the most valuable type-strain genomes for metagenomic binning, comparative biology and taxonomic classification.</title>
        <authorList>
            <person name="Goeker M."/>
        </authorList>
    </citation>
    <scope>NUCLEOTIDE SEQUENCE [LARGE SCALE GENOMIC DNA]</scope>
    <source>
        <strain evidence="1 2">DSM 17454</strain>
    </source>
</reference>
<comment type="caution">
    <text evidence="1">The sequence shown here is derived from an EMBL/GenBank/DDBJ whole genome shotgun (WGS) entry which is preliminary data.</text>
</comment>
<dbReference type="EMBL" id="JACHGI010000001">
    <property type="protein sequence ID" value="MBB6464606.1"/>
    <property type="molecule type" value="Genomic_DNA"/>
</dbReference>
<proteinExistence type="predicted"/>
<evidence type="ECO:0000313" key="2">
    <source>
        <dbReference type="Proteomes" id="UP000532373"/>
    </source>
</evidence>
<dbReference type="RefSeq" id="WP_184767186.1">
    <property type="nucleotide sequence ID" value="NZ_JACHGI010000001.1"/>
</dbReference>